<name>A0AC35TI68_9BILA</name>
<dbReference type="Proteomes" id="UP000095286">
    <property type="component" value="Unplaced"/>
</dbReference>
<dbReference type="WBParaSite" id="RSKR_0000092100.1">
    <property type="protein sequence ID" value="RSKR_0000092100.1"/>
    <property type="gene ID" value="RSKR_0000092100"/>
</dbReference>
<evidence type="ECO:0000313" key="1">
    <source>
        <dbReference type="Proteomes" id="UP000095286"/>
    </source>
</evidence>
<sequence>MKKWTWQSSNRQQTKAEIDYILADSETAKKDLEVINFDKFNIGSDHRLMLLTLFNSKSSSKKHAAARALYSVSRPPDPQHLWDLAMKEDWTAKIKEISDIEEDF</sequence>
<proteinExistence type="predicted"/>
<organism evidence="1 2">
    <name type="scientific">Rhabditophanes sp. KR3021</name>
    <dbReference type="NCBI Taxonomy" id="114890"/>
    <lineage>
        <taxon>Eukaryota</taxon>
        <taxon>Metazoa</taxon>
        <taxon>Ecdysozoa</taxon>
        <taxon>Nematoda</taxon>
        <taxon>Chromadorea</taxon>
        <taxon>Rhabditida</taxon>
        <taxon>Tylenchina</taxon>
        <taxon>Panagrolaimomorpha</taxon>
        <taxon>Strongyloidoidea</taxon>
        <taxon>Alloionematidae</taxon>
        <taxon>Rhabditophanes</taxon>
    </lineage>
</organism>
<reference evidence="2" key="1">
    <citation type="submission" date="2016-11" db="UniProtKB">
        <authorList>
            <consortium name="WormBaseParasite"/>
        </authorList>
    </citation>
    <scope>IDENTIFICATION</scope>
    <source>
        <strain evidence="2">KR3021</strain>
    </source>
</reference>
<evidence type="ECO:0000313" key="2">
    <source>
        <dbReference type="WBParaSite" id="RSKR_0000092100.1"/>
    </source>
</evidence>
<accession>A0AC35TI68</accession>
<protein>
    <submittedName>
        <fullName evidence="2">Endo/exonuclease/phosphatase domain-containing protein</fullName>
    </submittedName>
</protein>